<organism evidence="3 4">
    <name type="scientific">Allacma fusca</name>
    <dbReference type="NCBI Taxonomy" id="39272"/>
    <lineage>
        <taxon>Eukaryota</taxon>
        <taxon>Metazoa</taxon>
        <taxon>Ecdysozoa</taxon>
        <taxon>Arthropoda</taxon>
        <taxon>Hexapoda</taxon>
        <taxon>Collembola</taxon>
        <taxon>Symphypleona</taxon>
        <taxon>Sminthuridae</taxon>
        <taxon>Allacma</taxon>
    </lineage>
</organism>
<dbReference type="SMART" id="SM00225">
    <property type="entry name" value="BTB"/>
    <property type="match status" value="1"/>
</dbReference>
<protein>
    <recommendedName>
        <fullName evidence="2">BTB domain-containing protein</fullName>
    </recommendedName>
</protein>
<dbReference type="PANTHER" id="PTHR24413">
    <property type="entry name" value="SPECKLE-TYPE POZ PROTEIN"/>
    <property type="match status" value="1"/>
</dbReference>
<evidence type="ECO:0000256" key="1">
    <source>
        <dbReference type="SAM" id="MobiDB-lite"/>
    </source>
</evidence>
<name>A0A8J2M895_9HEXA</name>
<dbReference type="AlphaFoldDB" id="A0A8J2M895"/>
<proteinExistence type="predicted"/>
<dbReference type="OrthoDB" id="6359943at2759"/>
<gene>
    <name evidence="3" type="ORF">AFUS01_LOCUS43322</name>
</gene>
<feature type="compositionally biased region" description="Acidic residues" evidence="1">
    <location>
        <begin position="7"/>
        <end position="23"/>
    </location>
</feature>
<feature type="domain" description="BTB" evidence="2">
    <location>
        <begin position="254"/>
        <end position="331"/>
    </location>
</feature>
<dbReference type="InterPro" id="IPR000210">
    <property type="entry name" value="BTB/POZ_dom"/>
</dbReference>
<sequence length="432" mass="48064">MSSSEYSNDDSESQQEELSENEQESVVSGNDTEDSDGSSHSAYATVSYVDKKVVSSGSLKLINVDSHDTSDDIHVGTNSFLKNSADWRLRDTLCVRCEDKAFFNVVLTLSEGRDKDSVQMAICVQRCPEATQVSFRRVRFRYCRVKIKFLGKFDNTVVTKFMHVDPDNKCNLMEHSHCDISSSFNAAFIPRATLKSICQKQRRTIGQSEDVEFIPVSVCAEILFSKPSYSTRPATSKPEADNWIKRLRRDTSFTDVTFKVKSKDSAVEPYASQGFAAHKCVLAARSPVFAAMFQSNMKETRSGEIELPDVNAAAMQAFLHSIYETSVSMLGVNTKKNLDVLALAHKYQIDDLVEGCTQNIVNIPLDEMPIKAALEVFAAGSKYQIPDLEFKALQVIKANKQQLNTSGGLTVLQEFIKSDSIVTSFLILGILL</sequence>
<dbReference type="Proteomes" id="UP000708208">
    <property type="component" value="Unassembled WGS sequence"/>
</dbReference>
<comment type="caution">
    <text evidence="3">The sequence shown here is derived from an EMBL/GenBank/DDBJ whole genome shotgun (WGS) entry which is preliminary data.</text>
</comment>
<dbReference type="EMBL" id="CAJVCH010570002">
    <property type="protein sequence ID" value="CAG7833735.1"/>
    <property type="molecule type" value="Genomic_DNA"/>
</dbReference>
<reference evidence="3" key="1">
    <citation type="submission" date="2021-06" db="EMBL/GenBank/DDBJ databases">
        <authorList>
            <person name="Hodson N. C."/>
            <person name="Mongue J. A."/>
            <person name="Jaron S. K."/>
        </authorList>
    </citation>
    <scope>NUCLEOTIDE SEQUENCE</scope>
</reference>
<dbReference type="PROSITE" id="PS50097">
    <property type="entry name" value="BTB"/>
    <property type="match status" value="1"/>
</dbReference>
<dbReference type="Pfam" id="PF00651">
    <property type="entry name" value="BTB"/>
    <property type="match status" value="1"/>
</dbReference>
<accession>A0A8J2M895</accession>
<evidence type="ECO:0000313" key="4">
    <source>
        <dbReference type="Proteomes" id="UP000708208"/>
    </source>
</evidence>
<evidence type="ECO:0000313" key="3">
    <source>
        <dbReference type="EMBL" id="CAG7833735.1"/>
    </source>
</evidence>
<evidence type="ECO:0000259" key="2">
    <source>
        <dbReference type="PROSITE" id="PS50097"/>
    </source>
</evidence>
<feature type="region of interest" description="Disordered" evidence="1">
    <location>
        <begin position="1"/>
        <end position="40"/>
    </location>
</feature>
<keyword evidence="4" id="KW-1185">Reference proteome</keyword>